<organism evidence="2 3">
    <name type="scientific">Terribacillus aidingensis</name>
    <dbReference type="NCBI Taxonomy" id="586416"/>
    <lineage>
        <taxon>Bacteria</taxon>
        <taxon>Bacillati</taxon>
        <taxon>Bacillota</taxon>
        <taxon>Bacilli</taxon>
        <taxon>Bacillales</taxon>
        <taxon>Bacillaceae</taxon>
        <taxon>Terribacillus</taxon>
    </lineage>
</organism>
<proteinExistence type="predicted"/>
<keyword evidence="1" id="KW-0472">Membrane</keyword>
<dbReference type="EMBL" id="OBEK01000006">
    <property type="protein sequence ID" value="SNZ17578.1"/>
    <property type="molecule type" value="Genomic_DNA"/>
</dbReference>
<feature type="transmembrane region" description="Helical" evidence="1">
    <location>
        <begin position="101"/>
        <end position="129"/>
    </location>
</feature>
<keyword evidence="1" id="KW-1133">Transmembrane helix</keyword>
<name>A0A285P816_9BACI</name>
<protein>
    <submittedName>
        <fullName evidence="2">Uncharacterized protein</fullName>
    </submittedName>
</protein>
<feature type="transmembrane region" description="Helical" evidence="1">
    <location>
        <begin position="54"/>
        <end position="80"/>
    </location>
</feature>
<reference evidence="3" key="1">
    <citation type="submission" date="2017-09" db="EMBL/GenBank/DDBJ databases">
        <authorList>
            <person name="Varghese N."/>
            <person name="Submissions S."/>
        </authorList>
    </citation>
    <scope>NUCLEOTIDE SEQUENCE [LARGE SCALE GENOMIC DNA]</scope>
    <source>
        <strain evidence="3">CGMCC 1.8913</strain>
    </source>
</reference>
<sequence>MIVHGTKLRRSERRAPKSRSMPFDRKYVRKAYLIGLMGCIATFLLFYFTDNLGMFPVIIISYVLFPFAKFFYDVLLGFRLARRIKKTKNWLLQREIEQFQYAMYGFFIFVLSMFLAPPGMLFLIMRYVVRLYQVNRKNY</sequence>
<keyword evidence="1" id="KW-0812">Transmembrane</keyword>
<evidence type="ECO:0000256" key="1">
    <source>
        <dbReference type="SAM" id="Phobius"/>
    </source>
</evidence>
<evidence type="ECO:0000313" key="2">
    <source>
        <dbReference type="EMBL" id="SNZ17578.1"/>
    </source>
</evidence>
<keyword evidence="3" id="KW-1185">Reference proteome</keyword>
<accession>A0A285P816</accession>
<dbReference type="Proteomes" id="UP000219356">
    <property type="component" value="Unassembled WGS sequence"/>
</dbReference>
<gene>
    <name evidence="2" type="ORF">SAMN05421503_3297</name>
</gene>
<evidence type="ECO:0000313" key="3">
    <source>
        <dbReference type="Proteomes" id="UP000219356"/>
    </source>
</evidence>
<feature type="transmembrane region" description="Helical" evidence="1">
    <location>
        <begin position="31"/>
        <end position="48"/>
    </location>
</feature>
<dbReference type="AlphaFoldDB" id="A0A285P816"/>